<feature type="domain" description="Tripartite ATP-independent periplasmic transporters DctQ component" evidence="10">
    <location>
        <begin position="23"/>
        <end position="151"/>
    </location>
</feature>
<feature type="transmembrane region" description="Helical" evidence="9">
    <location>
        <begin position="85"/>
        <end position="105"/>
    </location>
</feature>
<evidence type="ECO:0000256" key="8">
    <source>
        <dbReference type="ARBA" id="ARBA00038436"/>
    </source>
</evidence>
<accession>A0A1M5NZ81</accession>
<keyword evidence="4" id="KW-0997">Cell inner membrane</keyword>
<sequence>MKRWIEQLARFSHRLAQCILFMMAIYITIDVLSRWMWNKPILGAVDFTELGLSMVIFLSIAYTHVKEEHISIDFVFERFPKRMQLVLHAIIHFLTFILMVLIGWSTSEYAIRLYNANTTTGDLTIPLYPIAWVAVIGLSLFALSALLHAIRYMHKGVFINDS</sequence>
<proteinExistence type="inferred from homology"/>
<keyword evidence="7 9" id="KW-0472">Membrane</keyword>
<dbReference type="Proteomes" id="UP000184079">
    <property type="component" value="Unassembled WGS sequence"/>
</dbReference>
<comment type="subcellular location">
    <subcellularLocation>
        <location evidence="1">Cell inner membrane</location>
        <topology evidence="1">Multi-pass membrane protein</topology>
    </subcellularLocation>
</comment>
<evidence type="ECO:0000256" key="6">
    <source>
        <dbReference type="ARBA" id="ARBA00022989"/>
    </source>
</evidence>
<keyword evidence="3" id="KW-1003">Cell membrane</keyword>
<reference evidence="12" key="1">
    <citation type="submission" date="2016-11" db="EMBL/GenBank/DDBJ databases">
        <authorList>
            <person name="Varghese N."/>
            <person name="Submissions S."/>
        </authorList>
    </citation>
    <scope>NUCLEOTIDE SEQUENCE [LARGE SCALE GENOMIC DNA]</scope>
    <source>
        <strain evidence="12">CGMCC 1.6496</strain>
    </source>
</reference>
<dbReference type="PANTHER" id="PTHR35011">
    <property type="entry name" value="2,3-DIKETO-L-GULONATE TRAP TRANSPORTER SMALL PERMEASE PROTEIN YIAM"/>
    <property type="match status" value="1"/>
</dbReference>
<organism evidence="11 12">
    <name type="scientific">Virgibacillus chiguensis</name>
    <dbReference type="NCBI Taxonomy" id="411959"/>
    <lineage>
        <taxon>Bacteria</taxon>
        <taxon>Bacillati</taxon>
        <taxon>Bacillota</taxon>
        <taxon>Bacilli</taxon>
        <taxon>Bacillales</taxon>
        <taxon>Bacillaceae</taxon>
        <taxon>Virgibacillus</taxon>
    </lineage>
</organism>
<dbReference type="Pfam" id="PF04290">
    <property type="entry name" value="DctQ"/>
    <property type="match status" value="1"/>
</dbReference>
<evidence type="ECO:0000259" key="10">
    <source>
        <dbReference type="Pfam" id="PF04290"/>
    </source>
</evidence>
<evidence type="ECO:0000256" key="4">
    <source>
        <dbReference type="ARBA" id="ARBA00022519"/>
    </source>
</evidence>
<evidence type="ECO:0000256" key="9">
    <source>
        <dbReference type="SAM" id="Phobius"/>
    </source>
</evidence>
<dbReference type="RefSeq" id="WP_073005666.1">
    <property type="nucleotide sequence ID" value="NZ_FQXD01000002.1"/>
</dbReference>
<name>A0A1M5NZ81_9BACI</name>
<evidence type="ECO:0000256" key="1">
    <source>
        <dbReference type="ARBA" id="ARBA00004429"/>
    </source>
</evidence>
<feature type="transmembrane region" description="Helical" evidence="9">
    <location>
        <begin position="41"/>
        <end position="65"/>
    </location>
</feature>
<dbReference type="AlphaFoldDB" id="A0A1M5NZ81"/>
<evidence type="ECO:0000313" key="11">
    <source>
        <dbReference type="EMBL" id="SHG94777.1"/>
    </source>
</evidence>
<evidence type="ECO:0000256" key="2">
    <source>
        <dbReference type="ARBA" id="ARBA00022448"/>
    </source>
</evidence>
<keyword evidence="6 9" id="KW-1133">Transmembrane helix</keyword>
<protein>
    <submittedName>
        <fullName evidence="11">TRAP-type C4-dicarboxylate transport system, small permease component</fullName>
    </submittedName>
</protein>
<evidence type="ECO:0000313" key="12">
    <source>
        <dbReference type="Proteomes" id="UP000184079"/>
    </source>
</evidence>
<keyword evidence="12" id="KW-1185">Reference proteome</keyword>
<keyword evidence="2" id="KW-0813">Transport</keyword>
<dbReference type="OrthoDB" id="1807003at2"/>
<keyword evidence="5 9" id="KW-0812">Transmembrane</keyword>
<dbReference type="InterPro" id="IPR055348">
    <property type="entry name" value="DctQ"/>
</dbReference>
<dbReference type="InterPro" id="IPR007387">
    <property type="entry name" value="TRAP_DctQ"/>
</dbReference>
<gene>
    <name evidence="11" type="ORF">SAMN05421807_102395</name>
</gene>
<evidence type="ECO:0000256" key="3">
    <source>
        <dbReference type="ARBA" id="ARBA00022475"/>
    </source>
</evidence>
<evidence type="ECO:0000256" key="7">
    <source>
        <dbReference type="ARBA" id="ARBA00023136"/>
    </source>
</evidence>
<feature type="transmembrane region" description="Helical" evidence="9">
    <location>
        <begin position="125"/>
        <end position="147"/>
    </location>
</feature>
<feature type="transmembrane region" description="Helical" evidence="9">
    <location>
        <begin position="12"/>
        <end position="29"/>
    </location>
</feature>
<evidence type="ECO:0000256" key="5">
    <source>
        <dbReference type="ARBA" id="ARBA00022692"/>
    </source>
</evidence>
<dbReference type="GO" id="GO:0005886">
    <property type="term" value="C:plasma membrane"/>
    <property type="evidence" value="ECO:0007669"/>
    <property type="project" value="UniProtKB-SubCell"/>
</dbReference>
<comment type="similarity">
    <text evidence="8">Belongs to the TRAP transporter small permease family.</text>
</comment>
<dbReference type="EMBL" id="FQXD01000002">
    <property type="protein sequence ID" value="SHG94777.1"/>
    <property type="molecule type" value="Genomic_DNA"/>
</dbReference>